<dbReference type="InterPro" id="IPR027417">
    <property type="entry name" value="P-loop_NTPase"/>
</dbReference>
<dbReference type="RefSeq" id="WP_189102981.1">
    <property type="nucleotide sequence ID" value="NZ_BMND01000036.1"/>
</dbReference>
<dbReference type="InterPro" id="IPR036388">
    <property type="entry name" value="WH-like_DNA-bd_sf"/>
</dbReference>
<evidence type="ECO:0000313" key="4">
    <source>
        <dbReference type="EMBL" id="GGN60196.1"/>
    </source>
</evidence>
<dbReference type="CDD" id="cd06170">
    <property type="entry name" value="LuxR_C_like"/>
    <property type="match status" value="1"/>
</dbReference>
<keyword evidence="2" id="KW-0067">ATP-binding</keyword>
<feature type="domain" description="HTH luxR-type" evidence="3">
    <location>
        <begin position="889"/>
        <end position="954"/>
    </location>
</feature>
<dbReference type="PROSITE" id="PS50043">
    <property type="entry name" value="HTH_LUXR_2"/>
    <property type="match status" value="1"/>
</dbReference>
<dbReference type="Gene3D" id="3.40.50.300">
    <property type="entry name" value="P-loop containing nucleotide triphosphate hydrolases"/>
    <property type="match status" value="1"/>
</dbReference>
<dbReference type="InterPro" id="IPR016032">
    <property type="entry name" value="Sig_transdc_resp-reg_C-effctor"/>
</dbReference>
<dbReference type="Proteomes" id="UP000600080">
    <property type="component" value="Unassembled WGS sequence"/>
</dbReference>
<dbReference type="InterPro" id="IPR041664">
    <property type="entry name" value="AAA_16"/>
</dbReference>
<dbReference type="EMBL" id="BMND01000036">
    <property type="protein sequence ID" value="GGN60196.1"/>
    <property type="molecule type" value="Genomic_DNA"/>
</dbReference>
<evidence type="ECO:0000313" key="5">
    <source>
        <dbReference type="Proteomes" id="UP000600080"/>
    </source>
</evidence>
<name>A0ABQ2JXC2_9ACTN</name>
<sequence length="965" mass="103788">MSCGPRHTERGQDRPLVGRASELAELEAVAAQAAAGRSRVVQIEGPAGIGKSALLNGWCRRDRRFEVLWARCRPLEREFAFGAVRQLFRPVMESVTEAGRAALPEDAQAVARRVLEDGARPESAAAGPHSGATALDGLDALALHLSDRRPLLLAIDNLQWIDTPSLRWLARLVTRADTRPVLVAVVNRTGEFRRPDPLFAELVRPDHCHKIALEPLDVPGVRQLARHVWEAEEPDAAFAAACHAATGGHPLFLWGLLHHAQLAGVRPTAEFRDRLRTVTLSTLDQEIMHRLSQGSREAVELTRALAVLGDRKPAELLAAYCGSGEAVVRAAAADLWSLGLLRSGGEPCFVHEVVRDTVLATMSPEELGRAHAGAAQVSHLAGRPDEEVAAHLLAAGPVEGAWAVPVLRRAADEALHRGAPDVAVTYLRSALGRQTQAAERGPLLLQLGVAAGHYDADLALSYVTGALEVLTDKSARRDALGVLTYCLQFSRRPRGALSGVDRLIAELCGETEHGGADRELVLRMRALRSWREYERPAARTPEPSTPVSVEGLVGRTPGERQLLALHAFHSLKAAVPAPYVAELVDRACVNLPVFSHDLFPLHYFVAQTLFYLDELDRVDRFIRQLTQEVEVKGLELLDSSLSVLQAALAWQGGNVTEALGTARTAAARRPAAGTRPYATTLDIIRINALLEQGQLDAAEQVVLTRSPKEPQEAGWERPLFLLSLAALRMSQGEPRTALALLRECGHHLDAAGTVNPAICPWRSRAATAHLALGDGPAAHALIEQELDLARQSRIPRAVGVALRAAGRAAEGTRQLELLDEAAHVLTATPARLDLARTLGDLGVALLRRDDRGGARDALQRGLELAGECGATTLADRLRGPLHEAGGRAARPGGSLLTPGEERVSTLAVQGYSNKQIAELLVVSLRTVETHLTGAYRKLGIAGRHHLAAALAGPSAQPSSRRTSSR</sequence>
<dbReference type="PRINTS" id="PR00038">
    <property type="entry name" value="HTHLUXR"/>
</dbReference>
<dbReference type="InterPro" id="IPR000792">
    <property type="entry name" value="Tscrpt_reg_LuxR_C"/>
</dbReference>
<dbReference type="SUPFAM" id="SSF52540">
    <property type="entry name" value="P-loop containing nucleoside triphosphate hydrolases"/>
    <property type="match status" value="1"/>
</dbReference>
<accession>A0ABQ2JXC2</accession>
<dbReference type="PANTHER" id="PTHR16305:SF35">
    <property type="entry name" value="TRANSCRIPTIONAL ACTIVATOR DOMAIN"/>
    <property type="match status" value="1"/>
</dbReference>
<protein>
    <submittedName>
        <fullName evidence="4">LuxR family transcriptional regulator</fullName>
    </submittedName>
</protein>
<reference evidence="5" key="1">
    <citation type="journal article" date="2019" name="Int. J. Syst. Evol. Microbiol.">
        <title>The Global Catalogue of Microorganisms (GCM) 10K type strain sequencing project: providing services to taxonomists for standard genome sequencing and annotation.</title>
        <authorList>
            <consortium name="The Broad Institute Genomics Platform"/>
            <consortium name="The Broad Institute Genome Sequencing Center for Infectious Disease"/>
            <person name="Wu L."/>
            <person name="Ma J."/>
        </authorList>
    </citation>
    <scope>NUCLEOTIDE SEQUENCE [LARGE SCALE GENOMIC DNA]</scope>
    <source>
        <strain evidence="5">CGMCC 4.7323</strain>
    </source>
</reference>
<keyword evidence="1" id="KW-0547">Nucleotide-binding</keyword>
<comment type="caution">
    <text evidence="4">The sequence shown here is derived from an EMBL/GenBank/DDBJ whole genome shotgun (WGS) entry which is preliminary data.</text>
</comment>
<dbReference type="GeneID" id="301551476"/>
<proteinExistence type="predicted"/>
<dbReference type="Pfam" id="PF13191">
    <property type="entry name" value="AAA_16"/>
    <property type="match status" value="1"/>
</dbReference>
<dbReference type="SUPFAM" id="SSF46894">
    <property type="entry name" value="C-terminal effector domain of the bipartite response regulators"/>
    <property type="match status" value="1"/>
</dbReference>
<dbReference type="Pfam" id="PF00196">
    <property type="entry name" value="GerE"/>
    <property type="match status" value="1"/>
</dbReference>
<evidence type="ECO:0000256" key="1">
    <source>
        <dbReference type="ARBA" id="ARBA00022741"/>
    </source>
</evidence>
<gene>
    <name evidence="4" type="ORF">GCM10012285_57930</name>
</gene>
<dbReference type="SMART" id="SM00421">
    <property type="entry name" value="HTH_LUXR"/>
    <property type="match status" value="1"/>
</dbReference>
<dbReference type="InterPro" id="IPR011990">
    <property type="entry name" value="TPR-like_helical_dom_sf"/>
</dbReference>
<dbReference type="PANTHER" id="PTHR16305">
    <property type="entry name" value="TESTICULAR SOLUBLE ADENYLYL CYCLASE"/>
    <property type="match status" value="1"/>
</dbReference>
<evidence type="ECO:0000259" key="3">
    <source>
        <dbReference type="PROSITE" id="PS50043"/>
    </source>
</evidence>
<evidence type="ECO:0000256" key="2">
    <source>
        <dbReference type="ARBA" id="ARBA00022840"/>
    </source>
</evidence>
<dbReference type="Gene3D" id="1.10.10.10">
    <property type="entry name" value="Winged helix-like DNA-binding domain superfamily/Winged helix DNA-binding domain"/>
    <property type="match status" value="1"/>
</dbReference>
<dbReference type="Gene3D" id="1.25.40.10">
    <property type="entry name" value="Tetratricopeptide repeat domain"/>
    <property type="match status" value="1"/>
</dbReference>
<organism evidence="4 5">
    <name type="scientific">Streptomyces kronopolitis</name>
    <dbReference type="NCBI Taxonomy" id="1612435"/>
    <lineage>
        <taxon>Bacteria</taxon>
        <taxon>Bacillati</taxon>
        <taxon>Actinomycetota</taxon>
        <taxon>Actinomycetes</taxon>
        <taxon>Kitasatosporales</taxon>
        <taxon>Streptomycetaceae</taxon>
        <taxon>Streptomyces</taxon>
    </lineage>
</organism>
<keyword evidence="5" id="KW-1185">Reference proteome</keyword>
<dbReference type="SUPFAM" id="SSF48452">
    <property type="entry name" value="TPR-like"/>
    <property type="match status" value="1"/>
</dbReference>